<dbReference type="eggNOG" id="COG4185">
    <property type="taxonomic scope" value="Bacteria"/>
</dbReference>
<dbReference type="InterPro" id="IPR027417">
    <property type="entry name" value="P-loop_NTPase"/>
</dbReference>
<evidence type="ECO:0000256" key="2">
    <source>
        <dbReference type="ARBA" id="ARBA00022840"/>
    </source>
</evidence>
<sequence>MNIEIYDLHKDLKDKLPLIWDFLLNSTGVTPEHNKPFGVIVGGQAGAGKSQAIEELLKTLDNVLVINTDEYRKYHEYYEEIQKIHGEGAGKYTGEFAWEITKQVFSKAVKEKYNIILETTFRTEHPSLAMLSELKANNYSTKVFVCTCSKYLSKKSIQERAEKMKLTGDYPRYVPENIHAIMVKRLPKVAEVILNSGLVDQFLIRNRDKIIFDSEINKQKNIGEIIKKELNQPLNN</sequence>
<dbReference type="InterPro" id="IPR010488">
    <property type="entry name" value="Zeta_toxin_domain"/>
</dbReference>
<accession>A0A095Z8K4</accession>
<comment type="caution">
    <text evidence="4">The sequence shown here is derived from an EMBL/GenBank/DDBJ whole genome shotgun (WGS) entry which is preliminary data.</text>
</comment>
<gene>
    <name evidence="4" type="ORF">HMPREF2130_05130</name>
</gene>
<dbReference type="AlphaFoldDB" id="A0A095Z8K4"/>
<dbReference type="GO" id="GO:0005524">
    <property type="term" value="F:ATP binding"/>
    <property type="evidence" value="ECO:0007669"/>
    <property type="project" value="UniProtKB-KW"/>
</dbReference>
<keyword evidence="1" id="KW-0547">Nucleotide-binding</keyword>
<organism evidence="4 5">
    <name type="scientific">Oligella urethralis DNF00040</name>
    <dbReference type="NCBI Taxonomy" id="1401065"/>
    <lineage>
        <taxon>Bacteria</taxon>
        <taxon>Pseudomonadati</taxon>
        <taxon>Pseudomonadota</taxon>
        <taxon>Betaproteobacteria</taxon>
        <taxon>Burkholderiales</taxon>
        <taxon>Alcaligenaceae</taxon>
        <taxon>Oligella</taxon>
    </lineage>
</organism>
<evidence type="ECO:0000313" key="4">
    <source>
        <dbReference type="EMBL" id="KGF30983.1"/>
    </source>
</evidence>
<evidence type="ECO:0000259" key="3">
    <source>
        <dbReference type="Pfam" id="PF06414"/>
    </source>
</evidence>
<dbReference type="RefSeq" id="WP_036558738.1">
    <property type="nucleotide sequence ID" value="NZ_JRNI01000018.1"/>
</dbReference>
<dbReference type="SUPFAM" id="SSF52540">
    <property type="entry name" value="P-loop containing nucleoside triphosphate hydrolases"/>
    <property type="match status" value="1"/>
</dbReference>
<protein>
    <recommendedName>
        <fullName evidence="3">Zeta toxin domain-containing protein</fullName>
    </recommendedName>
</protein>
<dbReference type="GO" id="GO:0016301">
    <property type="term" value="F:kinase activity"/>
    <property type="evidence" value="ECO:0007669"/>
    <property type="project" value="InterPro"/>
</dbReference>
<feature type="domain" description="Zeta toxin" evidence="3">
    <location>
        <begin position="30"/>
        <end position="213"/>
    </location>
</feature>
<dbReference type="Proteomes" id="UP000029629">
    <property type="component" value="Unassembled WGS sequence"/>
</dbReference>
<reference evidence="4 5" key="1">
    <citation type="submission" date="2014-07" db="EMBL/GenBank/DDBJ databases">
        <authorList>
            <person name="McCorrison J."/>
            <person name="Sanka R."/>
            <person name="Torralba M."/>
            <person name="Gillis M."/>
            <person name="Haft D.H."/>
            <person name="Methe B."/>
            <person name="Sutton G."/>
            <person name="Nelson K.E."/>
        </authorList>
    </citation>
    <scope>NUCLEOTIDE SEQUENCE [LARGE SCALE GENOMIC DNA]</scope>
    <source>
        <strain evidence="4 5">DNF00040</strain>
    </source>
</reference>
<name>A0A095Z8K4_9BURK</name>
<dbReference type="Gene3D" id="3.40.50.300">
    <property type="entry name" value="P-loop containing nucleotide triphosphate hydrolases"/>
    <property type="match status" value="1"/>
</dbReference>
<evidence type="ECO:0000256" key="1">
    <source>
        <dbReference type="ARBA" id="ARBA00022741"/>
    </source>
</evidence>
<proteinExistence type="predicted"/>
<dbReference type="Pfam" id="PF06414">
    <property type="entry name" value="Zeta_toxin"/>
    <property type="match status" value="1"/>
</dbReference>
<keyword evidence="5" id="KW-1185">Reference proteome</keyword>
<dbReference type="EMBL" id="JRNI01000018">
    <property type="protein sequence ID" value="KGF30983.1"/>
    <property type="molecule type" value="Genomic_DNA"/>
</dbReference>
<evidence type="ECO:0000313" key="5">
    <source>
        <dbReference type="Proteomes" id="UP000029629"/>
    </source>
</evidence>
<keyword evidence="2" id="KW-0067">ATP-binding</keyword>